<feature type="domain" description="BRCT" evidence="3">
    <location>
        <begin position="710"/>
        <end position="793"/>
    </location>
</feature>
<keyword evidence="1" id="KW-0677">Repeat</keyword>
<sequence length="1018" mass="112762">MLKTTTFKGANVFMSRNLVPPEIFDALHDALKLNGANVFLCCDPSRTGPDDYHVIASSDHEKFEDLRAKGCNLLGPQCVFSCANQHRALPKQGFTCCLAMDGFKVLASGFEGDEKAKIEKLVTAMGGVLHAKASLDVNFVIVKNVLAGKYKAITELVLFMQWALNTLKKPIVTINWLSQCWNEHRNVPQDSFRVLPFSGLMISVTRIPADERKEIEKLITENGGKYSAELTKNKELESYVYFSMSDLHNTSRLQLNEANLEIFMFFPEGDKYKVAQRWGHIRIVTRKWFDQSISRRACLNEDSYPVQGGSISSNKSVRGCFTLQNSQRSSSGNLQSVPPSVVADSNLTAAPCSGTMDSDLEATVSQNMTTMFSHAPHVVKNEDSKAPPLESKSEAYLDGCVADDSQSEDNDLYLSECRISLVGFKVSEMRRLVNMIRRGGGSRYMSFNDKLTHIVVGTPSEIQKKEVRGFAALGVIHVVRTTWLDDCDREKKEIPVLPKHIAYDLVLPEGALIGMTSTIQGTISTTHLSIPSDQLHGNTSAATGMGSLEKKREKKPEINMKGDKSMEAAVGPSKWSKLPVINGKSKVQLNNTIDGRLMMQYDSSVQNGKESSVFKGRLFCFSNSFPEDRRGDIIQWVNQGGGDVVDGDLKQKVHFTIECHGVITSSVDVAQTTYVSSHWIRSCLEDGCLLDVSSHILYAPLPCRIPLPGFENFRFCVSQYEEKDRLLLRNLCFVLGAKFGEKLTKKVTHLLCKFTNGPKYQAACIKGIHPITAEWVYECVKKNKVVALDQFYPKKVTAEDREAGLCTMSQYPTQAVQMISAGNSSECPSQSQDLRTSSGENIGSRNDSLREEASEPSFCNKKARVSEDDGEKGLLSSGVHLRIPACTTGDRKVKSSGEVSQVVPDVASAIEDLLEQTSKIHDQKSPGRSLCDSSIFSPECSALRQDHSDAHSVIGLSRHWLNRAGKKDDIHYPSEEQKAGLYDGFSETQTESQVVGYEEDLSGRQMLIDRVRTRSSLA</sequence>
<dbReference type="Pfam" id="PF12738">
    <property type="entry name" value="PTCB-BRCT"/>
    <property type="match status" value="1"/>
</dbReference>
<feature type="compositionally biased region" description="Polar residues" evidence="2">
    <location>
        <begin position="531"/>
        <end position="542"/>
    </location>
</feature>
<feature type="domain" description="BRCT" evidence="3">
    <location>
        <begin position="409"/>
        <end position="501"/>
    </location>
</feature>
<gene>
    <name evidence="4" type="ORF">PRUPE_1G489800</name>
</gene>
<dbReference type="GO" id="GO:0006270">
    <property type="term" value="P:DNA replication initiation"/>
    <property type="evidence" value="ECO:0000318"/>
    <property type="project" value="GO_Central"/>
</dbReference>
<dbReference type="EMBL" id="CM007651">
    <property type="protein sequence ID" value="ONI34604.1"/>
    <property type="molecule type" value="Genomic_DNA"/>
</dbReference>
<dbReference type="FunFam" id="3.40.50.10190:FF:000057">
    <property type="entry name" value="Transcription coactivator"/>
    <property type="match status" value="1"/>
</dbReference>
<feature type="domain" description="BRCT" evidence="3">
    <location>
        <begin position="609"/>
        <end position="697"/>
    </location>
</feature>
<organism evidence="4 5">
    <name type="scientific">Prunus persica</name>
    <name type="common">Peach</name>
    <name type="synonym">Amygdalus persica</name>
    <dbReference type="NCBI Taxonomy" id="3760"/>
    <lineage>
        <taxon>Eukaryota</taxon>
        <taxon>Viridiplantae</taxon>
        <taxon>Streptophyta</taxon>
        <taxon>Embryophyta</taxon>
        <taxon>Tracheophyta</taxon>
        <taxon>Spermatophyta</taxon>
        <taxon>Magnoliopsida</taxon>
        <taxon>eudicotyledons</taxon>
        <taxon>Gunneridae</taxon>
        <taxon>Pentapetalae</taxon>
        <taxon>rosids</taxon>
        <taxon>fabids</taxon>
        <taxon>Rosales</taxon>
        <taxon>Rosaceae</taxon>
        <taxon>Amygdaloideae</taxon>
        <taxon>Amygdaleae</taxon>
        <taxon>Prunus</taxon>
    </lineage>
</organism>
<feature type="compositionally biased region" description="Polar residues" evidence="2">
    <location>
        <begin position="822"/>
        <end position="846"/>
    </location>
</feature>
<keyword evidence="5" id="KW-1185">Reference proteome</keyword>
<feature type="domain" description="BRCT" evidence="3">
    <location>
        <begin position="100"/>
        <end position="194"/>
    </location>
</feature>
<feature type="region of interest" description="Disordered" evidence="2">
    <location>
        <begin position="531"/>
        <end position="554"/>
    </location>
</feature>
<accession>M5Y1V6</accession>
<dbReference type="Gramene" id="ONI34604">
    <property type="protein sequence ID" value="ONI34604"/>
    <property type="gene ID" value="PRUPE_1G489800"/>
</dbReference>
<dbReference type="AlphaFoldDB" id="M5Y1V6"/>
<dbReference type="OMA" id="NLTRRCT"/>
<evidence type="ECO:0000313" key="4">
    <source>
        <dbReference type="EMBL" id="ONI34604.1"/>
    </source>
</evidence>
<dbReference type="eggNOG" id="KOG1929">
    <property type="taxonomic scope" value="Eukaryota"/>
</dbReference>
<dbReference type="GO" id="GO:0033314">
    <property type="term" value="P:mitotic DNA replication checkpoint signaling"/>
    <property type="evidence" value="ECO:0000318"/>
    <property type="project" value="GO_Central"/>
</dbReference>
<evidence type="ECO:0000259" key="3">
    <source>
        <dbReference type="PROSITE" id="PS50172"/>
    </source>
</evidence>
<dbReference type="InterPro" id="IPR036420">
    <property type="entry name" value="BRCT_dom_sf"/>
</dbReference>
<dbReference type="SMART" id="SM00292">
    <property type="entry name" value="BRCT"/>
    <property type="match status" value="6"/>
</dbReference>
<feature type="domain" description="BRCT" evidence="3">
    <location>
        <begin position="197"/>
        <end position="306"/>
    </location>
</feature>
<dbReference type="CDD" id="cd17731">
    <property type="entry name" value="BRCT_TopBP1_rpt2_like"/>
    <property type="match status" value="2"/>
</dbReference>
<proteinExistence type="predicted"/>
<feature type="region of interest" description="Disordered" evidence="2">
    <location>
        <begin position="822"/>
        <end position="863"/>
    </location>
</feature>
<dbReference type="SUPFAM" id="SSF52113">
    <property type="entry name" value="BRCT domain"/>
    <property type="match status" value="5"/>
</dbReference>
<dbReference type="FunFam" id="3.40.50.10190:FF:000052">
    <property type="entry name" value="Transcription coactivator"/>
    <property type="match status" value="1"/>
</dbReference>
<dbReference type="Gene3D" id="3.40.50.10190">
    <property type="entry name" value="BRCT domain"/>
    <property type="match status" value="6"/>
</dbReference>
<dbReference type="HOGENOM" id="CLU_012864_0_0_1"/>
<protein>
    <recommendedName>
        <fullName evidence="3">BRCT domain-containing protein</fullName>
    </recommendedName>
</protein>
<evidence type="ECO:0000256" key="2">
    <source>
        <dbReference type="SAM" id="MobiDB-lite"/>
    </source>
</evidence>
<dbReference type="PANTHER" id="PTHR13561:SF20">
    <property type="entry name" value="DNA TOPOISOMERASE 2-BINDING PROTEIN 1"/>
    <property type="match status" value="1"/>
</dbReference>
<name>M5Y1V6_PRUPE</name>
<reference evidence="4 5" key="1">
    <citation type="journal article" date="2013" name="Nat. Genet.">
        <title>The high-quality draft genome of peach (Prunus persica) identifies unique patterns of genetic diversity, domestication and genome evolution.</title>
        <authorList>
            <consortium name="International Peach Genome Initiative"/>
            <person name="Verde I."/>
            <person name="Abbott A.G."/>
            <person name="Scalabrin S."/>
            <person name="Jung S."/>
            <person name="Shu S."/>
            <person name="Marroni F."/>
            <person name="Zhebentyayeva T."/>
            <person name="Dettori M.T."/>
            <person name="Grimwood J."/>
            <person name="Cattonaro F."/>
            <person name="Zuccolo A."/>
            <person name="Rossini L."/>
            <person name="Jenkins J."/>
            <person name="Vendramin E."/>
            <person name="Meisel L.A."/>
            <person name="Decroocq V."/>
            <person name="Sosinski B."/>
            <person name="Prochnik S."/>
            <person name="Mitros T."/>
            <person name="Policriti A."/>
            <person name="Cipriani G."/>
            <person name="Dondini L."/>
            <person name="Ficklin S."/>
            <person name="Goodstein D.M."/>
            <person name="Xuan P."/>
            <person name="Del Fabbro C."/>
            <person name="Aramini V."/>
            <person name="Copetti D."/>
            <person name="Gonzalez S."/>
            <person name="Horner D.S."/>
            <person name="Falchi R."/>
            <person name="Lucas S."/>
            <person name="Mica E."/>
            <person name="Maldonado J."/>
            <person name="Lazzari B."/>
            <person name="Bielenberg D."/>
            <person name="Pirona R."/>
            <person name="Miculan M."/>
            <person name="Barakat A."/>
            <person name="Testolin R."/>
            <person name="Stella A."/>
            <person name="Tartarini S."/>
            <person name="Tonutti P."/>
            <person name="Arus P."/>
            <person name="Orellana A."/>
            <person name="Wells C."/>
            <person name="Main D."/>
            <person name="Vizzotto G."/>
            <person name="Silva H."/>
            <person name="Salamini F."/>
            <person name="Schmutz J."/>
            <person name="Morgante M."/>
            <person name="Rokhsar D.S."/>
        </authorList>
    </citation>
    <scope>NUCLEOTIDE SEQUENCE [LARGE SCALE GENOMIC DNA]</scope>
    <source>
        <strain evidence="5">cv. Nemared</strain>
    </source>
</reference>
<evidence type="ECO:0000256" key="1">
    <source>
        <dbReference type="ARBA" id="ARBA00022737"/>
    </source>
</evidence>
<dbReference type="Proteomes" id="UP000006882">
    <property type="component" value="Chromosome G1"/>
</dbReference>
<dbReference type="GO" id="GO:0007095">
    <property type="term" value="P:mitotic G2 DNA damage checkpoint signaling"/>
    <property type="evidence" value="ECO:0000318"/>
    <property type="project" value="GO_Central"/>
</dbReference>
<dbReference type="PANTHER" id="PTHR13561">
    <property type="entry name" value="DNA REPLICATION REGULATOR DPB11-RELATED"/>
    <property type="match status" value="1"/>
</dbReference>
<dbReference type="InterPro" id="IPR059215">
    <property type="entry name" value="BRCT2_TopBP1-like"/>
</dbReference>
<evidence type="ECO:0000313" key="5">
    <source>
        <dbReference type="Proteomes" id="UP000006882"/>
    </source>
</evidence>
<dbReference type="CDD" id="cd00027">
    <property type="entry name" value="BRCT"/>
    <property type="match status" value="1"/>
</dbReference>
<dbReference type="FunFam" id="3.40.50.10190:FF:000061">
    <property type="entry name" value="Transcription coactivator"/>
    <property type="match status" value="1"/>
</dbReference>
<dbReference type="STRING" id="3760.M5Y1V6"/>
<dbReference type="PROSITE" id="PS50172">
    <property type="entry name" value="BRCT"/>
    <property type="match status" value="5"/>
</dbReference>
<dbReference type="Pfam" id="PF00533">
    <property type="entry name" value="BRCT"/>
    <property type="match status" value="3"/>
</dbReference>
<dbReference type="InterPro" id="IPR001357">
    <property type="entry name" value="BRCT_dom"/>
</dbReference>